<feature type="transmembrane region" description="Helical" evidence="9">
    <location>
        <begin position="297"/>
        <end position="316"/>
    </location>
</feature>
<dbReference type="RefSeq" id="WP_073078612.1">
    <property type="nucleotide sequence ID" value="NZ_FQXV01000006.1"/>
</dbReference>
<evidence type="ECO:0000256" key="8">
    <source>
        <dbReference type="ARBA" id="ARBA00039381"/>
    </source>
</evidence>
<dbReference type="OrthoDB" id="9813906at2"/>
<feature type="transmembrane region" description="Helical" evidence="9">
    <location>
        <begin position="249"/>
        <end position="282"/>
    </location>
</feature>
<evidence type="ECO:0000313" key="10">
    <source>
        <dbReference type="EMBL" id="SHI04565.1"/>
    </source>
</evidence>
<keyword evidence="7 9" id="KW-0472">Membrane</keyword>
<evidence type="ECO:0000256" key="7">
    <source>
        <dbReference type="ARBA" id="ARBA00023136"/>
    </source>
</evidence>
<evidence type="ECO:0000256" key="9">
    <source>
        <dbReference type="SAM" id="Phobius"/>
    </source>
</evidence>
<evidence type="ECO:0000256" key="5">
    <source>
        <dbReference type="ARBA" id="ARBA00022692"/>
    </source>
</evidence>
<dbReference type="InterPro" id="IPR001851">
    <property type="entry name" value="ABC_transp_permease"/>
</dbReference>
<keyword evidence="5 9" id="KW-0812">Transmembrane</keyword>
<evidence type="ECO:0000256" key="3">
    <source>
        <dbReference type="ARBA" id="ARBA00022475"/>
    </source>
</evidence>
<sequence>METTSKASKFLKSKLFTLLILLAVIVIFFWAFSPNHSFLKPSNIKNILNSMVLYTLFAVAEGMLIIFGEIDLSPGYVGTAAGVLMAALLAGTGIPWFIVLILCLLLGIAFGIANALLINELGFQGFIATLATGSFIARGLAYIMVGGKTINIKDEAIVWIGTGKIGDFIPFTIIISLVAILIYGIILAKTKFGRSIYLCGGNKQAARLAGLNPRKLSYILFANSGALGALAGILYAGRLKVGNLNGTNTYAFPAITAAILGGISFGGGSGGMLGCFLGLVIMNGFNNGLTVLGVTPYWQNVASGVLLLFALTLDYIGTRNATKVKKAPKSIGA</sequence>
<keyword evidence="2" id="KW-0813">Transport</keyword>
<feature type="transmembrane region" description="Helical" evidence="9">
    <location>
        <begin position="73"/>
        <end position="90"/>
    </location>
</feature>
<dbReference type="Pfam" id="PF02653">
    <property type="entry name" value="BPD_transp_2"/>
    <property type="match status" value="1"/>
</dbReference>
<evidence type="ECO:0000256" key="2">
    <source>
        <dbReference type="ARBA" id="ARBA00022448"/>
    </source>
</evidence>
<feature type="transmembrane region" description="Helical" evidence="9">
    <location>
        <begin position="216"/>
        <end position="237"/>
    </location>
</feature>
<evidence type="ECO:0000256" key="1">
    <source>
        <dbReference type="ARBA" id="ARBA00004651"/>
    </source>
</evidence>
<reference evidence="10 11" key="1">
    <citation type="submission" date="2016-11" db="EMBL/GenBank/DDBJ databases">
        <authorList>
            <person name="Jaros S."/>
            <person name="Januszkiewicz K."/>
            <person name="Wedrychowicz H."/>
        </authorList>
    </citation>
    <scope>NUCLEOTIDE SEQUENCE [LARGE SCALE GENOMIC DNA]</scope>
    <source>
        <strain evidence="10 11">DSM 10068</strain>
    </source>
</reference>
<organism evidence="10 11">
    <name type="scientific">Sporobacter termitidis DSM 10068</name>
    <dbReference type="NCBI Taxonomy" id="1123282"/>
    <lineage>
        <taxon>Bacteria</taxon>
        <taxon>Bacillati</taxon>
        <taxon>Bacillota</taxon>
        <taxon>Clostridia</taxon>
        <taxon>Eubacteriales</taxon>
        <taxon>Oscillospiraceae</taxon>
        <taxon>Sporobacter</taxon>
    </lineage>
</organism>
<name>A0A1M5XXM4_9FIRM</name>
<feature type="transmembrane region" description="Helical" evidence="9">
    <location>
        <begin position="123"/>
        <end position="147"/>
    </location>
</feature>
<feature type="transmembrane region" description="Helical" evidence="9">
    <location>
        <begin position="15"/>
        <end position="35"/>
    </location>
</feature>
<keyword evidence="3" id="KW-1003">Cell membrane</keyword>
<dbReference type="STRING" id="1123282.SAMN02745823_02125"/>
<accession>A0A1M5XXM4</accession>
<dbReference type="EMBL" id="FQXV01000006">
    <property type="protein sequence ID" value="SHI04565.1"/>
    <property type="molecule type" value="Genomic_DNA"/>
</dbReference>
<protein>
    <recommendedName>
        <fullName evidence="8">Autoinducer 2 import system permease protein LsrD</fullName>
    </recommendedName>
</protein>
<evidence type="ECO:0000313" key="11">
    <source>
        <dbReference type="Proteomes" id="UP000183995"/>
    </source>
</evidence>
<feature type="transmembrane region" description="Helical" evidence="9">
    <location>
        <begin position="47"/>
        <end position="67"/>
    </location>
</feature>
<keyword evidence="6 9" id="KW-1133">Transmembrane helix</keyword>
<evidence type="ECO:0000256" key="4">
    <source>
        <dbReference type="ARBA" id="ARBA00022519"/>
    </source>
</evidence>
<dbReference type="GO" id="GO:0005886">
    <property type="term" value="C:plasma membrane"/>
    <property type="evidence" value="ECO:0007669"/>
    <property type="project" value="UniProtKB-SubCell"/>
</dbReference>
<comment type="subcellular location">
    <subcellularLocation>
        <location evidence="1">Cell membrane</location>
        <topology evidence="1">Multi-pass membrane protein</topology>
    </subcellularLocation>
</comment>
<feature type="transmembrane region" description="Helical" evidence="9">
    <location>
        <begin position="168"/>
        <end position="188"/>
    </location>
</feature>
<keyword evidence="4" id="KW-0997">Cell inner membrane</keyword>
<dbReference type="AlphaFoldDB" id="A0A1M5XXM4"/>
<dbReference type="GO" id="GO:0022857">
    <property type="term" value="F:transmembrane transporter activity"/>
    <property type="evidence" value="ECO:0007669"/>
    <property type="project" value="InterPro"/>
</dbReference>
<dbReference type="PANTHER" id="PTHR32196">
    <property type="entry name" value="ABC TRANSPORTER PERMEASE PROTEIN YPHD-RELATED-RELATED"/>
    <property type="match status" value="1"/>
</dbReference>
<dbReference type="Proteomes" id="UP000183995">
    <property type="component" value="Unassembled WGS sequence"/>
</dbReference>
<feature type="transmembrane region" description="Helical" evidence="9">
    <location>
        <begin position="97"/>
        <end position="117"/>
    </location>
</feature>
<dbReference type="CDD" id="cd06579">
    <property type="entry name" value="TM_PBP1_transp_AraH_like"/>
    <property type="match status" value="1"/>
</dbReference>
<gene>
    <name evidence="10" type="ORF">SAMN02745823_02125</name>
</gene>
<keyword evidence="11" id="KW-1185">Reference proteome</keyword>
<proteinExistence type="predicted"/>
<dbReference type="PANTHER" id="PTHR32196:SF71">
    <property type="entry name" value="AUTOINDUCER 2 IMPORT SYSTEM PERMEASE PROTEIN LSRD"/>
    <property type="match status" value="1"/>
</dbReference>
<evidence type="ECO:0000256" key="6">
    <source>
        <dbReference type="ARBA" id="ARBA00022989"/>
    </source>
</evidence>